<dbReference type="InterPro" id="IPR051223">
    <property type="entry name" value="Polycystin"/>
</dbReference>
<dbReference type="InterPro" id="IPR018247">
    <property type="entry name" value="EF_Hand_1_Ca_BS"/>
</dbReference>
<dbReference type="PROSITE" id="PS00018">
    <property type="entry name" value="EF_HAND_1"/>
    <property type="match status" value="1"/>
</dbReference>
<dbReference type="CDD" id="cd00051">
    <property type="entry name" value="EFh"/>
    <property type="match status" value="1"/>
</dbReference>
<dbReference type="EMBL" id="CAXAMM010044295">
    <property type="protein sequence ID" value="CAK9114088.1"/>
    <property type="molecule type" value="Genomic_DNA"/>
</dbReference>
<feature type="region of interest" description="Disordered" evidence="2">
    <location>
        <begin position="825"/>
        <end position="874"/>
    </location>
</feature>
<evidence type="ECO:0000259" key="4">
    <source>
        <dbReference type="PROSITE" id="PS50222"/>
    </source>
</evidence>
<dbReference type="InterPro" id="IPR011992">
    <property type="entry name" value="EF-hand-dom_pair"/>
</dbReference>
<dbReference type="PROSITE" id="PS50222">
    <property type="entry name" value="EF_HAND_2"/>
    <property type="match status" value="2"/>
</dbReference>
<keyword evidence="3" id="KW-0812">Transmembrane</keyword>
<feature type="domain" description="EF-hand" evidence="4">
    <location>
        <begin position="78"/>
        <end position="113"/>
    </location>
</feature>
<feature type="compositionally biased region" description="Polar residues" evidence="2">
    <location>
        <begin position="831"/>
        <end position="842"/>
    </location>
</feature>
<keyword evidence="3" id="KW-1133">Transmembrane helix</keyword>
<evidence type="ECO:0000256" key="2">
    <source>
        <dbReference type="SAM" id="MobiDB-lite"/>
    </source>
</evidence>
<dbReference type="PANTHER" id="PTHR10877">
    <property type="entry name" value="POLYCYSTIN FAMILY MEMBER"/>
    <property type="match status" value="1"/>
</dbReference>
<name>A0ABP0SNW6_9DINO</name>
<sequence length="874" mass="99603">MDALPEWFIQNLSAEELVEARREKLQHLELWQKLNAGQLYQVARKDVDELFAIFDVEGSGEISIEELMEINKVEGLVLTSSDVEALGRDADKDGSGLISAKELYKAMIQGEVAYNLVKKSINQESFAQQLAPGVTRPVLSTRDECLIDDLIEWMRHPRPVSKDLWSLPQTICLFAVFQWCATSHIPVRTNWRMAKNFDAAWHGSYKFSFIYDYTSLWDFFEHTFLEQHANQEPWLDDNTTSISVDTIYMNPALGTWTFEQLTWFFENNGYLHHVQTTETFLIEPYKDWSAVIPDVLFILILMRILYFEMKEFVPAMATGLDGIMNYLQLWNIVDWLTISWGIVCALLWLIALLQLDGLQPAIEELPLPVFDAIEPWRSETGAPKQRTSIETVNIINKTYLAPQQAMREREKKRERSVRSISLVPSSVRLRDREVGWRSSRRASRSVPRARAPVGLAQLNAVMTHEDYYGRLARVFDAFQDRRASEMSLGPTGRSPSDEDPVDRSEEAVSIWNESVRLVWIPRVDDGSSSTLLQSGKTDGEDGKTACESFKANKRLNVVINTLTHSVKDVSHFAIVFATIFLCYAWAAHVFFGWSIEAASSMFGAAYWRWSGSSPPLDEDVPGFPAEVLGYAYTLSYEFLVLNLLFGILFGLVFEAYGRTRAEAGKTDTLLAQIRKSITEMRRKKDFVNDYYMICALEDEDAPAHPGEIVTIRSLLEAFRNNKMTKDSAPPNRTDPPRHRTHDTQVEVGLMDALKLVGRMRTISLKSTLRTESLLKQLKDESQRPQEMRYRCIMAGFDPDNTEEMQEFIRASTLQALEEDHPLPNAVAAAGPQQSKLSINSRTFSREHSSKEGTKDVIDDTAEERTVKDRTLGGR</sequence>
<feature type="transmembrane region" description="Helical" evidence="3">
    <location>
        <begin position="327"/>
        <end position="353"/>
    </location>
</feature>
<feature type="transmembrane region" description="Helical" evidence="3">
    <location>
        <begin position="638"/>
        <end position="656"/>
    </location>
</feature>
<accession>A0ABP0SNW6</accession>
<reference evidence="5 6" key="1">
    <citation type="submission" date="2024-02" db="EMBL/GenBank/DDBJ databases">
        <authorList>
            <person name="Chen Y."/>
            <person name="Shah S."/>
            <person name="Dougan E. K."/>
            <person name="Thang M."/>
            <person name="Chan C."/>
        </authorList>
    </citation>
    <scope>NUCLEOTIDE SEQUENCE [LARGE SCALE GENOMIC DNA]</scope>
</reference>
<evidence type="ECO:0000313" key="6">
    <source>
        <dbReference type="Proteomes" id="UP001642464"/>
    </source>
</evidence>
<keyword evidence="5" id="KW-0675">Receptor</keyword>
<evidence type="ECO:0000256" key="3">
    <source>
        <dbReference type="SAM" id="Phobius"/>
    </source>
</evidence>
<keyword evidence="1" id="KW-0106">Calcium</keyword>
<dbReference type="SMART" id="SM00054">
    <property type="entry name" value="EFh"/>
    <property type="match status" value="2"/>
</dbReference>
<evidence type="ECO:0000313" key="5">
    <source>
        <dbReference type="EMBL" id="CAK9114088.1"/>
    </source>
</evidence>
<feature type="domain" description="EF-hand" evidence="4">
    <location>
        <begin position="42"/>
        <end position="77"/>
    </location>
</feature>
<dbReference type="PANTHER" id="PTHR10877:SF183">
    <property type="entry name" value="AT14535P-RELATED"/>
    <property type="match status" value="1"/>
</dbReference>
<keyword evidence="6" id="KW-1185">Reference proteome</keyword>
<gene>
    <name evidence="5" type="ORF">SCF082_LOCUS52855</name>
</gene>
<proteinExistence type="predicted"/>
<feature type="compositionally biased region" description="Basic and acidic residues" evidence="2">
    <location>
        <begin position="843"/>
        <end position="874"/>
    </location>
</feature>
<dbReference type="Proteomes" id="UP001642464">
    <property type="component" value="Unassembled WGS sequence"/>
</dbReference>
<keyword evidence="3" id="KW-0472">Membrane</keyword>
<comment type="caution">
    <text evidence="5">The sequence shown here is derived from an EMBL/GenBank/DDBJ whole genome shotgun (WGS) entry which is preliminary data.</text>
</comment>
<dbReference type="InterPro" id="IPR002048">
    <property type="entry name" value="EF_hand_dom"/>
</dbReference>
<feature type="transmembrane region" description="Helical" evidence="3">
    <location>
        <begin position="572"/>
        <end position="593"/>
    </location>
</feature>
<dbReference type="SUPFAM" id="SSF47473">
    <property type="entry name" value="EF-hand"/>
    <property type="match status" value="1"/>
</dbReference>
<organism evidence="5 6">
    <name type="scientific">Durusdinium trenchii</name>
    <dbReference type="NCBI Taxonomy" id="1381693"/>
    <lineage>
        <taxon>Eukaryota</taxon>
        <taxon>Sar</taxon>
        <taxon>Alveolata</taxon>
        <taxon>Dinophyceae</taxon>
        <taxon>Suessiales</taxon>
        <taxon>Symbiodiniaceae</taxon>
        <taxon>Durusdinium</taxon>
    </lineage>
</organism>
<dbReference type="Gene3D" id="1.10.238.10">
    <property type="entry name" value="EF-hand"/>
    <property type="match status" value="1"/>
</dbReference>
<dbReference type="Pfam" id="PF13499">
    <property type="entry name" value="EF-hand_7"/>
    <property type="match status" value="1"/>
</dbReference>
<protein>
    <submittedName>
        <fullName evidence="5">Polycystin-2 (Curly up) (Cup) (Polycystic kidney disease 2 protein homolog) (Transient receptor potential cation channel subfamily P member 2)</fullName>
    </submittedName>
</protein>
<evidence type="ECO:0000256" key="1">
    <source>
        <dbReference type="ARBA" id="ARBA00022837"/>
    </source>
</evidence>